<dbReference type="RefSeq" id="WP_265265531.1">
    <property type="nucleotide sequence ID" value="NZ_JAIHOM010000083.1"/>
</dbReference>
<gene>
    <name evidence="2" type="ORF">K4A83_15505</name>
</gene>
<dbReference type="PANTHER" id="PTHR34203">
    <property type="entry name" value="METHYLTRANSFERASE, FKBM FAMILY PROTEIN"/>
    <property type="match status" value="1"/>
</dbReference>
<dbReference type="GO" id="GO:0008168">
    <property type="term" value="F:methyltransferase activity"/>
    <property type="evidence" value="ECO:0007669"/>
    <property type="project" value="UniProtKB-KW"/>
</dbReference>
<evidence type="ECO:0000313" key="3">
    <source>
        <dbReference type="Proteomes" id="UP001526426"/>
    </source>
</evidence>
<dbReference type="Proteomes" id="UP001526426">
    <property type="component" value="Unassembled WGS sequence"/>
</dbReference>
<dbReference type="GO" id="GO:0032259">
    <property type="term" value="P:methylation"/>
    <property type="evidence" value="ECO:0007669"/>
    <property type="project" value="UniProtKB-KW"/>
</dbReference>
<dbReference type="InterPro" id="IPR006342">
    <property type="entry name" value="FkbM_mtfrase"/>
</dbReference>
<dbReference type="NCBIfam" id="TIGR01444">
    <property type="entry name" value="fkbM_fam"/>
    <property type="match status" value="1"/>
</dbReference>
<dbReference type="Pfam" id="PF05050">
    <property type="entry name" value="Methyltransf_21"/>
    <property type="match status" value="1"/>
</dbReference>
<accession>A0ABT3L837</accession>
<dbReference type="InterPro" id="IPR029063">
    <property type="entry name" value="SAM-dependent_MTases_sf"/>
</dbReference>
<comment type="caution">
    <text evidence="2">The sequence shown here is derived from an EMBL/GenBank/DDBJ whole genome shotgun (WGS) entry which is preliminary data.</text>
</comment>
<dbReference type="PANTHER" id="PTHR34203:SF15">
    <property type="entry name" value="SLL1173 PROTEIN"/>
    <property type="match status" value="1"/>
</dbReference>
<sequence length="301" mass="34616">MSFLTYLNRPEYILQPWQIYQRLLNPPHQALGEFKTIQLNWGLPFKILPNPDDKVEWSLWTMRIYDPALSETLWRLIEPGETVLDIGANIGYMTSLMAVKVGKTGQVLAFEPNPEAYQELLEQVNRWQAYPNLGQIYVKPIALSNQPGEGLLKIPKYNRGEAALISAEAQTSPDILKTYAVTLDKLDNLCQENQKISVIKIDIEGHELPTFQGAENLLKQQNIRDICYEDHAGYPSPVSDYLEQFGYQIFRIWKGFQKPLLYPATYSEIHPWEPPNYLATLAPKRAKEKLKPLGWSVLKQQ</sequence>
<evidence type="ECO:0000313" key="2">
    <source>
        <dbReference type="EMBL" id="MCW6037668.1"/>
    </source>
</evidence>
<organism evidence="2 3">
    <name type="scientific">Spirulina subsalsa FACHB-351</name>
    <dbReference type="NCBI Taxonomy" id="234711"/>
    <lineage>
        <taxon>Bacteria</taxon>
        <taxon>Bacillati</taxon>
        <taxon>Cyanobacteriota</taxon>
        <taxon>Cyanophyceae</taxon>
        <taxon>Spirulinales</taxon>
        <taxon>Spirulinaceae</taxon>
        <taxon>Spirulina</taxon>
    </lineage>
</organism>
<dbReference type="SUPFAM" id="SSF53335">
    <property type="entry name" value="S-adenosyl-L-methionine-dependent methyltransferases"/>
    <property type="match status" value="1"/>
</dbReference>
<reference evidence="2 3" key="1">
    <citation type="submission" date="2021-08" db="EMBL/GenBank/DDBJ databases">
        <title>Draft genome sequence of Spirulina subsalsa with high tolerance to salinity and hype-accumulation of phycocyanin.</title>
        <authorList>
            <person name="Pei H."/>
            <person name="Jiang L."/>
        </authorList>
    </citation>
    <scope>NUCLEOTIDE SEQUENCE [LARGE SCALE GENOMIC DNA]</scope>
    <source>
        <strain evidence="2 3">FACHB-351</strain>
    </source>
</reference>
<dbReference type="InterPro" id="IPR052514">
    <property type="entry name" value="SAM-dependent_MTase"/>
</dbReference>
<dbReference type="Gene3D" id="3.40.50.150">
    <property type="entry name" value="Vaccinia Virus protein VP39"/>
    <property type="match status" value="1"/>
</dbReference>
<evidence type="ECO:0000259" key="1">
    <source>
        <dbReference type="Pfam" id="PF05050"/>
    </source>
</evidence>
<feature type="domain" description="Methyltransferase FkbM" evidence="1">
    <location>
        <begin position="85"/>
        <end position="248"/>
    </location>
</feature>
<proteinExistence type="predicted"/>
<keyword evidence="2" id="KW-0808">Transferase</keyword>
<keyword evidence="3" id="KW-1185">Reference proteome</keyword>
<protein>
    <submittedName>
        <fullName evidence="2">FkbM family methyltransferase</fullName>
    </submittedName>
</protein>
<name>A0ABT3L837_9CYAN</name>
<keyword evidence="2" id="KW-0489">Methyltransferase</keyword>
<dbReference type="EMBL" id="JAIHOM010000083">
    <property type="protein sequence ID" value="MCW6037668.1"/>
    <property type="molecule type" value="Genomic_DNA"/>
</dbReference>